<accession>A0A2J0KVA6</accession>
<reference evidence="2 3" key="1">
    <citation type="submission" date="2017-09" db="EMBL/GenBank/DDBJ databases">
        <title>Depth-based differentiation of microbial function through sediment-hosted aquifers and enrichment of novel symbionts in the deep terrestrial subsurface.</title>
        <authorList>
            <person name="Probst A.J."/>
            <person name="Ladd B."/>
            <person name="Jarett J.K."/>
            <person name="Geller-Mcgrath D.E."/>
            <person name="Sieber C.M."/>
            <person name="Emerson J.B."/>
            <person name="Anantharaman K."/>
            <person name="Thomas B.C."/>
            <person name="Malmstrom R."/>
            <person name="Stieglmeier M."/>
            <person name="Klingl A."/>
            <person name="Woyke T."/>
            <person name="Ryan C.M."/>
            <person name="Banfield J.F."/>
        </authorList>
    </citation>
    <scope>NUCLEOTIDE SEQUENCE [LARGE SCALE GENOMIC DNA]</scope>
    <source>
        <strain evidence="2">CG07_land_8_20_14_0_80_42_15</strain>
    </source>
</reference>
<sequence>MKLLILAWNSKKYLFENIWYEQQAIAKAVPDTVFYGPGFFYNKNKLPEIIKEMYSSGKPDAIICYLSERELLGEPLDKKIVERYKISDSLKKFPLDMNKVKIPKILVMSDFWHSTKREWRKVILKNDFAGIFSTMCPPFCDKKIFDQYFDPDIQSYFHPLSTAINSETFRDYGFPKEHDVMLFGRLGDFFYPLRTHFDRVLREQANIKYFNKGNPPYKFYENDEVAGDIPIRKNYARSINQSRIFLTCCTRYKVPLAKLFEVMACKSLLMCDRPAGAELLGLVNGETFIEVNKENFLEKIRYYLKREDELGRITANGYNLVFKRHTTDKRAAEFMEIVGKIVEQGCNARIAKKPSYGFLNSLRDLRDKCFKQVFALTRTSSHLFIFGIRAVKDIKNRFLRNKGKR</sequence>
<dbReference type="Proteomes" id="UP000230052">
    <property type="component" value="Unassembled WGS sequence"/>
</dbReference>
<feature type="domain" description="Spore protein YkvP/CgeB glycosyl transferase-like" evidence="1">
    <location>
        <begin position="222"/>
        <end position="335"/>
    </location>
</feature>
<evidence type="ECO:0000259" key="1">
    <source>
        <dbReference type="Pfam" id="PF13524"/>
    </source>
</evidence>
<dbReference type="EMBL" id="PEWV01000063">
    <property type="protein sequence ID" value="PIU41264.1"/>
    <property type="molecule type" value="Genomic_DNA"/>
</dbReference>
<evidence type="ECO:0000313" key="3">
    <source>
        <dbReference type="Proteomes" id="UP000230052"/>
    </source>
</evidence>
<comment type="caution">
    <text evidence="2">The sequence shown here is derived from an EMBL/GenBank/DDBJ whole genome shotgun (WGS) entry which is preliminary data.</text>
</comment>
<dbReference type="AlphaFoldDB" id="A0A2J0KVA6"/>
<organism evidence="2 3">
    <name type="scientific">Candidatus Aquitaenariimonas noxiae</name>
    <dbReference type="NCBI Taxonomy" id="1974741"/>
    <lineage>
        <taxon>Bacteria</taxon>
        <taxon>Pseudomonadati</taxon>
        <taxon>Candidatus Omnitrophota</taxon>
        <taxon>Candidatus Aquitaenariimonas</taxon>
    </lineage>
</organism>
<protein>
    <recommendedName>
        <fullName evidence="1">Spore protein YkvP/CgeB glycosyl transferase-like domain-containing protein</fullName>
    </recommendedName>
</protein>
<evidence type="ECO:0000313" key="2">
    <source>
        <dbReference type="EMBL" id="PIU41264.1"/>
    </source>
</evidence>
<proteinExistence type="predicted"/>
<gene>
    <name evidence="2" type="ORF">COS99_06365</name>
</gene>
<name>A0A2J0KVA6_9BACT</name>
<dbReference type="InterPro" id="IPR055259">
    <property type="entry name" value="YkvP/CgeB_Glyco_trans-like"/>
</dbReference>
<dbReference type="Pfam" id="PF13524">
    <property type="entry name" value="Glyco_trans_1_2"/>
    <property type="match status" value="1"/>
</dbReference>